<dbReference type="InterPro" id="IPR044398">
    <property type="entry name" value="Globin-sensor_dom"/>
</dbReference>
<gene>
    <name evidence="2" type="ORF">GZH47_28090</name>
</gene>
<name>A0A6C0P6W8_9BACL</name>
<evidence type="ECO:0000313" key="3">
    <source>
        <dbReference type="Proteomes" id="UP000479114"/>
    </source>
</evidence>
<evidence type="ECO:0000313" key="2">
    <source>
        <dbReference type="EMBL" id="QHW34277.1"/>
    </source>
</evidence>
<keyword evidence="3" id="KW-1185">Reference proteome</keyword>
<dbReference type="EMBL" id="CP048286">
    <property type="protein sequence ID" value="QHW34277.1"/>
    <property type="molecule type" value="Genomic_DNA"/>
</dbReference>
<dbReference type="Pfam" id="PF11563">
    <property type="entry name" value="Protoglobin"/>
    <property type="match status" value="1"/>
</dbReference>
<dbReference type="SUPFAM" id="SSF46458">
    <property type="entry name" value="Globin-like"/>
    <property type="match status" value="1"/>
</dbReference>
<organism evidence="2 3">
    <name type="scientific">Paenibacillus rhizovicinus</name>
    <dbReference type="NCBI Taxonomy" id="2704463"/>
    <lineage>
        <taxon>Bacteria</taxon>
        <taxon>Bacillati</taxon>
        <taxon>Bacillota</taxon>
        <taxon>Bacilli</taxon>
        <taxon>Bacillales</taxon>
        <taxon>Paenibacillaceae</taxon>
        <taxon>Paenibacillus</taxon>
    </lineage>
</organism>
<feature type="domain" description="Globin-sensor" evidence="1">
    <location>
        <begin position="3"/>
        <end position="140"/>
    </location>
</feature>
<dbReference type="CDD" id="cd01068">
    <property type="entry name" value="globin_sensor"/>
    <property type="match status" value="1"/>
</dbReference>
<dbReference type="InterPro" id="IPR012292">
    <property type="entry name" value="Globin/Proto"/>
</dbReference>
<dbReference type="GO" id="GO:0019825">
    <property type="term" value="F:oxygen binding"/>
    <property type="evidence" value="ECO:0007669"/>
    <property type="project" value="InterPro"/>
</dbReference>
<dbReference type="InterPro" id="IPR039379">
    <property type="entry name" value="Protoglobin_sensor_dom"/>
</dbReference>
<dbReference type="InterPro" id="IPR009050">
    <property type="entry name" value="Globin-like_sf"/>
</dbReference>
<accession>A0A6C0P6W8</accession>
<dbReference type="GO" id="GO:0020037">
    <property type="term" value="F:heme binding"/>
    <property type="evidence" value="ECO:0007669"/>
    <property type="project" value="InterPro"/>
</dbReference>
<reference evidence="2 3" key="1">
    <citation type="submission" date="2020-02" db="EMBL/GenBank/DDBJ databases">
        <title>Paenibacillus sp. nov., isolated from rhizosphere soil of tomato.</title>
        <authorList>
            <person name="Weon H.-Y."/>
            <person name="Lee S.A."/>
        </authorList>
    </citation>
    <scope>NUCLEOTIDE SEQUENCE [LARGE SCALE GENOMIC DNA]</scope>
    <source>
        <strain evidence="2 3">14171R-81</strain>
    </source>
</reference>
<dbReference type="KEGG" id="prz:GZH47_28090"/>
<evidence type="ECO:0000259" key="1">
    <source>
        <dbReference type="Pfam" id="PF11563"/>
    </source>
</evidence>
<sequence>MDEVRLIQSVQPLVRQYIEEIVDGFYQTITGIESLQAIITSNSTVERLRQTLKSHLIEMSSGRIDEEYLQKRMRVADEHSRIGLEPKWYMGAFQNLQNTLMLIVNRNVEDREESLRISKAITKILNFEQQIVLEAYEKENVRQRQLQYEQVQEELKRKINHGQRRDGGYVRADERFGAKFDRGSGRCEPFRRTQRRGVPRDAVARRRRAIPIDRVGGEYRQSINARRRLTRWSCNSLRRSLRSVASSTLCRRLLARRICWR</sequence>
<proteinExistence type="predicted"/>
<dbReference type="AlphaFoldDB" id="A0A6C0P6W8"/>
<protein>
    <recommendedName>
        <fullName evidence="1">Globin-sensor domain-containing protein</fullName>
    </recommendedName>
</protein>
<dbReference type="Gene3D" id="1.10.490.10">
    <property type="entry name" value="Globins"/>
    <property type="match status" value="1"/>
</dbReference>
<dbReference type="Proteomes" id="UP000479114">
    <property type="component" value="Chromosome"/>
</dbReference>